<organism evidence="3 4">
    <name type="scientific">Strongyloides stercoralis</name>
    <name type="common">Threadworm</name>
    <dbReference type="NCBI Taxonomy" id="6248"/>
    <lineage>
        <taxon>Eukaryota</taxon>
        <taxon>Metazoa</taxon>
        <taxon>Ecdysozoa</taxon>
        <taxon>Nematoda</taxon>
        <taxon>Chromadorea</taxon>
        <taxon>Rhabditida</taxon>
        <taxon>Tylenchina</taxon>
        <taxon>Panagrolaimomorpha</taxon>
        <taxon>Strongyloidoidea</taxon>
        <taxon>Strongyloididae</taxon>
        <taxon>Strongyloides</taxon>
    </lineage>
</organism>
<evidence type="ECO:0000313" key="3">
    <source>
        <dbReference type="Proteomes" id="UP000035681"/>
    </source>
</evidence>
<sequence length="205" mass="22419">MSTGQLFFDSSHFSAINAVTDNDKSFEFDNTIPIATNFGINNPNNGKHSFSNYKPISWDIYYGTEFNEKPTSLTSGVAAGITIGVFFAVFLLTFGCRLYSSRIDDNNRPSEPSDRNTLSSVTCGLAPCERAWICTDPREPPPPYEVAITMPKEIPETVLESPDNCELPACAVDRDALGLRLSLIIPPPPPATPDPAYENDTTTTT</sequence>
<protein>
    <submittedName>
        <fullName evidence="4">Uncharacterized protein</fullName>
    </submittedName>
</protein>
<dbReference type="Proteomes" id="UP000035681">
    <property type="component" value="Unplaced"/>
</dbReference>
<keyword evidence="2" id="KW-1133">Transmembrane helix</keyword>
<evidence type="ECO:0000256" key="1">
    <source>
        <dbReference type="SAM" id="MobiDB-lite"/>
    </source>
</evidence>
<keyword evidence="2" id="KW-0812">Transmembrane</keyword>
<evidence type="ECO:0000313" key="4">
    <source>
        <dbReference type="WBParaSite" id="TCONS_00005029.p1"/>
    </source>
</evidence>
<evidence type="ECO:0000256" key="2">
    <source>
        <dbReference type="SAM" id="Phobius"/>
    </source>
</evidence>
<dbReference type="AlphaFoldDB" id="A0AAF5D0Y1"/>
<keyword evidence="2" id="KW-0472">Membrane</keyword>
<name>A0AAF5D0Y1_STRER</name>
<reference evidence="4" key="1">
    <citation type="submission" date="2024-02" db="UniProtKB">
        <authorList>
            <consortium name="WormBaseParasite"/>
        </authorList>
    </citation>
    <scope>IDENTIFICATION</scope>
</reference>
<feature type="transmembrane region" description="Helical" evidence="2">
    <location>
        <begin position="77"/>
        <end position="99"/>
    </location>
</feature>
<dbReference type="WBParaSite" id="TCONS_00005029.p1">
    <property type="protein sequence ID" value="TCONS_00005029.p1"/>
    <property type="gene ID" value="XLOC_003357"/>
</dbReference>
<accession>A0AAF5D0Y1</accession>
<keyword evidence="3" id="KW-1185">Reference proteome</keyword>
<proteinExistence type="predicted"/>
<feature type="region of interest" description="Disordered" evidence="1">
    <location>
        <begin position="185"/>
        <end position="205"/>
    </location>
</feature>